<name>A0ACC1LI74_9FUNG</name>
<evidence type="ECO:0000313" key="1">
    <source>
        <dbReference type="EMBL" id="KAJ2808886.1"/>
    </source>
</evidence>
<comment type="caution">
    <text evidence="1">The sequence shown here is derived from an EMBL/GenBank/DDBJ whole genome shotgun (WGS) entry which is preliminary data.</text>
</comment>
<organism evidence="1 2">
    <name type="scientific">Coemansia furcata</name>
    <dbReference type="NCBI Taxonomy" id="417177"/>
    <lineage>
        <taxon>Eukaryota</taxon>
        <taxon>Fungi</taxon>
        <taxon>Fungi incertae sedis</taxon>
        <taxon>Zoopagomycota</taxon>
        <taxon>Kickxellomycotina</taxon>
        <taxon>Kickxellomycetes</taxon>
        <taxon>Kickxellales</taxon>
        <taxon>Kickxellaceae</taxon>
        <taxon>Coemansia</taxon>
    </lineage>
</organism>
<dbReference type="Proteomes" id="UP001140096">
    <property type="component" value="Unassembled WGS sequence"/>
</dbReference>
<evidence type="ECO:0000313" key="2">
    <source>
        <dbReference type="Proteomes" id="UP001140096"/>
    </source>
</evidence>
<accession>A0ACC1LI74</accession>
<keyword evidence="2" id="KW-1185">Reference proteome</keyword>
<protein>
    <submittedName>
        <fullName evidence="1">Uncharacterized protein</fullName>
    </submittedName>
</protein>
<proteinExistence type="predicted"/>
<feature type="non-terminal residue" evidence="1">
    <location>
        <position position="1"/>
    </location>
</feature>
<gene>
    <name evidence="1" type="ORF">H4S07_003309</name>
</gene>
<dbReference type="EMBL" id="JANBUP010001041">
    <property type="protein sequence ID" value="KAJ2808886.1"/>
    <property type="molecule type" value="Genomic_DNA"/>
</dbReference>
<sequence length="476" mass="53579">GDWEGARSAQDVDVEKEPLVDDSDDEVAKFKFRSNSNSKRFPYKYRTTQFIEPVVRRWPVHRTKYTYDYEQEDISPPAAHRIMQSLLADRSSNVTRQIILRGDMLANGYTSAYPTRHFDILPRNVIQWPAIGIRRYMEHIQLNRLVPMGIDPMRSCKELYTSVGLEEPGEEWDQKQIEFLYGEESADDDNISLEESGYTHGFTPATDGSDIADTKRNGGMGIIVKRQHHASTTGLVHTSDDAQFLTYLQIKHPGLAEPRLQRVPLLDAFEGRAPDVLSNYYLPVVDLTRTQVLGQVLKAAQSTGSQPPQLSRFASSSVAEEAVSGVARIWDKISDFWKHRLEVGPDLEVNHRRRLFRPFPGLAKTGWLSVLEAAISSDIPPEVIARCYHRLVKLCDVPVKNEELHLSGLFEKSATLARRRYAPQDDGIKEEDESSIAADTPQGTAEGPVITHSAPRGNTEEPNIVLIIDSDEGDSE</sequence>
<reference evidence="1" key="1">
    <citation type="submission" date="2022-07" db="EMBL/GenBank/DDBJ databases">
        <title>Phylogenomic reconstructions and comparative analyses of Kickxellomycotina fungi.</title>
        <authorList>
            <person name="Reynolds N.K."/>
            <person name="Stajich J.E."/>
            <person name="Barry K."/>
            <person name="Grigoriev I.V."/>
            <person name="Crous P."/>
            <person name="Smith M.E."/>
        </authorList>
    </citation>
    <scope>NUCLEOTIDE SEQUENCE</scope>
    <source>
        <strain evidence="1">CBS 102833</strain>
    </source>
</reference>